<organism evidence="1 2">
    <name type="scientific">Heterodermia speciosa</name>
    <dbReference type="NCBI Taxonomy" id="116794"/>
    <lineage>
        <taxon>Eukaryota</taxon>
        <taxon>Fungi</taxon>
        <taxon>Dikarya</taxon>
        <taxon>Ascomycota</taxon>
        <taxon>Pezizomycotina</taxon>
        <taxon>Lecanoromycetes</taxon>
        <taxon>OSLEUM clade</taxon>
        <taxon>Lecanoromycetidae</taxon>
        <taxon>Caliciales</taxon>
        <taxon>Physciaceae</taxon>
        <taxon>Heterodermia</taxon>
    </lineage>
</organism>
<dbReference type="OrthoDB" id="5385660at2759"/>
<gene>
    <name evidence="1" type="ORF">HETSPECPRED_010408</name>
</gene>
<sequence>MPLIWRSIYCTPTLPVYSSRLDSGCSSLFSDLANPFKHSNSSAPGSLPAKYTHRGSINRAGWRINDDLRLELTICGWEPDPVTIHAVLVKALDTVGKKPAAGLLDRKFTQRSNNRYNTLLFEISPRFTNYQLTWGDVGEAVGENGLLDFYETTQQWNTVYFTLVDATRGRLGQGAVRRWWQLEAPRSMNETVSQSSLVAS</sequence>
<evidence type="ECO:0000313" key="1">
    <source>
        <dbReference type="EMBL" id="CAF9936655.1"/>
    </source>
</evidence>
<comment type="caution">
    <text evidence="1">The sequence shown here is derived from an EMBL/GenBank/DDBJ whole genome shotgun (WGS) entry which is preliminary data.</text>
</comment>
<dbReference type="Proteomes" id="UP000664521">
    <property type="component" value="Unassembled WGS sequence"/>
</dbReference>
<protein>
    <submittedName>
        <fullName evidence="1">Uncharacterized protein</fullName>
    </submittedName>
</protein>
<keyword evidence="2" id="KW-1185">Reference proteome</keyword>
<accession>A0A8H3IWL2</accession>
<proteinExistence type="predicted"/>
<dbReference type="AlphaFoldDB" id="A0A8H3IWL2"/>
<evidence type="ECO:0000313" key="2">
    <source>
        <dbReference type="Proteomes" id="UP000664521"/>
    </source>
</evidence>
<dbReference type="EMBL" id="CAJPDS010000093">
    <property type="protein sequence ID" value="CAF9936655.1"/>
    <property type="molecule type" value="Genomic_DNA"/>
</dbReference>
<name>A0A8H3IWL2_9LECA</name>
<reference evidence="1" key="1">
    <citation type="submission" date="2021-03" db="EMBL/GenBank/DDBJ databases">
        <authorList>
            <person name="Tagirdzhanova G."/>
        </authorList>
    </citation>
    <scope>NUCLEOTIDE SEQUENCE</scope>
</reference>